<dbReference type="GO" id="GO:0043204">
    <property type="term" value="C:perikaryon"/>
    <property type="evidence" value="ECO:0007669"/>
    <property type="project" value="UniProtKB-SubCell"/>
</dbReference>
<dbReference type="GO" id="GO:0007155">
    <property type="term" value="P:cell adhesion"/>
    <property type="evidence" value="ECO:0007669"/>
    <property type="project" value="UniProtKB-KW"/>
</dbReference>
<evidence type="ECO:0000256" key="14">
    <source>
        <dbReference type="ARBA" id="ARBA00022801"/>
    </source>
</evidence>
<dbReference type="FunFam" id="2.60.40.10:FF:000098">
    <property type="entry name" value="receptor-type tyrosine-protein phosphatase F isoform X1"/>
    <property type="match status" value="1"/>
</dbReference>
<evidence type="ECO:0000256" key="12">
    <source>
        <dbReference type="ARBA" id="ARBA00022729"/>
    </source>
</evidence>
<dbReference type="GO" id="GO:0004725">
    <property type="term" value="F:protein tyrosine phosphatase activity"/>
    <property type="evidence" value="ECO:0007669"/>
    <property type="project" value="UniProtKB-EC"/>
</dbReference>
<keyword evidence="19" id="KW-0472">Membrane</keyword>
<feature type="domain" description="Fibronectin type-III" evidence="32">
    <location>
        <begin position="498"/>
        <end position="587"/>
    </location>
</feature>
<dbReference type="PANTHER" id="PTHR13817">
    <property type="entry name" value="TITIN"/>
    <property type="match status" value="1"/>
</dbReference>
<keyword evidence="12" id="KW-0732">Signal</keyword>
<dbReference type="InterPro" id="IPR003961">
    <property type="entry name" value="FN3_dom"/>
</dbReference>
<keyword evidence="16" id="KW-0904">Protein phosphatase</keyword>
<gene>
    <name evidence="33" type="primary">Ptprd</name>
    <name evidence="33" type="ORF">AGEPHO_R05647</name>
</gene>
<dbReference type="EC" id="3.1.3.48" evidence="7"/>
<comment type="subcellular location">
    <subcellularLocation>
        <location evidence="1">Cell membrane</location>
        <topology evidence="1">Single-pass type I membrane protein</topology>
    </subcellularLocation>
    <subcellularLocation>
        <location evidence="4">Cell projection</location>
        <location evidence="4">Axon</location>
    </subcellularLocation>
    <subcellularLocation>
        <location evidence="5">Cell projection</location>
        <location evidence="5">Growth cone</location>
    </subcellularLocation>
    <subcellularLocation>
        <location evidence="2">Cytoplasmic vesicle</location>
        <location evidence="2">Secretory vesicle</location>
        <location evidence="2">Synaptic vesicle membrane</location>
    </subcellularLocation>
    <subcellularLocation>
        <location evidence="3">Perikaryon</location>
    </subcellularLocation>
    <subcellularLocation>
        <location evidence="27">Postsynaptic density</location>
    </subcellularLocation>
    <subcellularLocation>
        <location evidence="26">Synapse</location>
        <location evidence="26">Synaptosome</location>
    </subcellularLocation>
</comment>
<keyword evidence="18" id="KW-0770">Synapse</keyword>
<proteinExistence type="inferred from homology"/>
<feature type="non-terminal residue" evidence="33">
    <location>
        <position position="1"/>
    </location>
</feature>
<evidence type="ECO:0000256" key="10">
    <source>
        <dbReference type="ARBA" id="ARBA00022674"/>
    </source>
</evidence>
<organism evidence="33 34">
    <name type="scientific">Agelaius phoeniceus</name>
    <name type="common">Red-winged blackbird</name>
    <name type="synonym">Oriolus phoeniceus</name>
    <dbReference type="NCBI Taxonomy" id="39638"/>
    <lineage>
        <taxon>Eukaryota</taxon>
        <taxon>Metazoa</taxon>
        <taxon>Chordata</taxon>
        <taxon>Craniata</taxon>
        <taxon>Vertebrata</taxon>
        <taxon>Euteleostomi</taxon>
        <taxon>Archelosauria</taxon>
        <taxon>Archosauria</taxon>
        <taxon>Dinosauria</taxon>
        <taxon>Saurischia</taxon>
        <taxon>Theropoda</taxon>
        <taxon>Coelurosauria</taxon>
        <taxon>Aves</taxon>
        <taxon>Neognathae</taxon>
        <taxon>Neoaves</taxon>
        <taxon>Telluraves</taxon>
        <taxon>Australaves</taxon>
        <taxon>Passeriformes</taxon>
        <taxon>Passeroidea</taxon>
        <taxon>Icteridae</taxon>
        <taxon>Agelaius</taxon>
    </lineage>
</organism>
<evidence type="ECO:0000259" key="31">
    <source>
        <dbReference type="PROSITE" id="PS50835"/>
    </source>
</evidence>
<evidence type="ECO:0000256" key="22">
    <source>
        <dbReference type="ARBA" id="ARBA00023180"/>
    </source>
</evidence>
<dbReference type="InterPro" id="IPR003598">
    <property type="entry name" value="Ig_sub2"/>
</dbReference>
<dbReference type="GO" id="GO:0030426">
    <property type="term" value="C:growth cone"/>
    <property type="evidence" value="ECO:0007669"/>
    <property type="project" value="UniProtKB-SubCell"/>
</dbReference>
<dbReference type="FunFam" id="2.60.40.10:FF:000010">
    <property type="entry name" value="receptor-type tyrosine-protein phosphatase delta isoform X1"/>
    <property type="match status" value="1"/>
</dbReference>
<dbReference type="PRINTS" id="PR00014">
    <property type="entry name" value="FNTYPEIII"/>
</dbReference>
<evidence type="ECO:0000256" key="26">
    <source>
        <dbReference type="ARBA" id="ARBA00034102"/>
    </source>
</evidence>
<feature type="domain" description="Ig-like" evidence="31">
    <location>
        <begin position="104"/>
        <end position="208"/>
    </location>
</feature>
<keyword evidence="13" id="KW-0677">Repeat</keyword>
<evidence type="ECO:0000256" key="16">
    <source>
        <dbReference type="ARBA" id="ARBA00022912"/>
    </source>
</evidence>
<keyword evidence="24" id="KW-0393">Immunoglobulin domain</keyword>
<evidence type="ECO:0000313" key="34">
    <source>
        <dbReference type="Proteomes" id="UP000521525"/>
    </source>
</evidence>
<feature type="domain" description="Fibronectin type-III" evidence="32">
    <location>
        <begin position="901"/>
        <end position="996"/>
    </location>
</feature>
<dbReference type="FunFam" id="2.60.40.10:FF:000036">
    <property type="entry name" value="receptor-type tyrosine-protein phosphatase delta isoform X1"/>
    <property type="match status" value="1"/>
</dbReference>
<feature type="domain" description="Fibronectin type-III" evidence="32">
    <location>
        <begin position="694"/>
        <end position="802"/>
    </location>
</feature>
<comment type="caution">
    <text evidence="33">The sequence shown here is derived from an EMBL/GenBank/DDBJ whole genome shotgun (WGS) entry which is preliminary data.</text>
</comment>
<evidence type="ECO:0000256" key="28">
    <source>
        <dbReference type="ARBA" id="ARBA00051722"/>
    </source>
</evidence>
<evidence type="ECO:0000256" key="27">
    <source>
        <dbReference type="ARBA" id="ARBA00034105"/>
    </source>
</evidence>
<feature type="non-terminal residue" evidence="33">
    <location>
        <position position="1149"/>
    </location>
</feature>
<evidence type="ECO:0000256" key="1">
    <source>
        <dbReference type="ARBA" id="ARBA00004251"/>
    </source>
</evidence>
<feature type="domain" description="Fibronectin type-III" evidence="32">
    <location>
        <begin position="592"/>
        <end position="689"/>
    </location>
</feature>
<dbReference type="FunFam" id="2.60.40.10:FF:000015">
    <property type="entry name" value="receptor-type tyrosine-protein phosphatase delta isoform X2"/>
    <property type="match status" value="1"/>
</dbReference>
<reference evidence="33 34" key="1">
    <citation type="submission" date="2019-09" db="EMBL/GenBank/DDBJ databases">
        <title>Bird 10,000 Genomes (B10K) Project - Family phase.</title>
        <authorList>
            <person name="Zhang G."/>
        </authorList>
    </citation>
    <scope>NUCLEOTIDE SEQUENCE [LARGE SCALE GENOMIC DNA]</scope>
    <source>
        <strain evidence="33">OUT-0050</strain>
        <tissue evidence="33">Muscle</tissue>
    </source>
</reference>
<evidence type="ECO:0000256" key="3">
    <source>
        <dbReference type="ARBA" id="ARBA00004484"/>
    </source>
</evidence>
<feature type="domain" description="Fibronectin type-III" evidence="32">
    <location>
        <begin position="400"/>
        <end position="496"/>
    </location>
</feature>
<dbReference type="FunFam" id="2.60.40.10:FF:000128">
    <property type="entry name" value="receptor-type tyrosine-protein phosphatase delta isoform X2"/>
    <property type="match status" value="1"/>
</dbReference>
<dbReference type="CDD" id="cd05738">
    <property type="entry name" value="IgI_2_RPTP_IIa_LAR_like"/>
    <property type="match status" value="1"/>
</dbReference>
<evidence type="ECO:0000256" key="19">
    <source>
        <dbReference type="ARBA" id="ARBA00023136"/>
    </source>
</evidence>
<keyword evidence="9" id="KW-0771">Synaptosome</keyword>
<dbReference type="InterPro" id="IPR003599">
    <property type="entry name" value="Ig_sub"/>
</dbReference>
<keyword evidence="15" id="KW-0130">Cell adhesion</keyword>
<dbReference type="SMART" id="SM00060">
    <property type="entry name" value="FN3"/>
    <property type="match status" value="8"/>
</dbReference>
<evidence type="ECO:0000259" key="32">
    <source>
        <dbReference type="PROSITE" id="PS50853"/>
    </source>
</evidence>
<dbReference type="FunFam" id="2.60.40.10:FF:000144">
    <property type="entry name" value="receptor-type tyrosine-protein phosphatase delta isoform X1"/>
    <property type="match status" value="1"/>
</dbReference>
<evidence type="ECO:0000256" key="25">
    <source>
        <dbReference type="ARBA" id="ARBA00023329"/>
    </source>
</evidence>
<evidence type="ECO:0000256" key="6">
    <source>
        <dbReference type="ARBA" id="ARBA00010504"/>
    </source>
</evidence>
<comment type="similarity">
    <text evidence="6">Belongs to the protein-tyrosine phosphatase family. Receptor class 2A subfamily.</text>
</comment>
<feature type="compositionally biased region" description="Polar residues" evidence="30">
    <location>
        <begin position="387"/>
        <end position="402"/>
    </location>
</feature>
<evidence type="ECO:0000256" key="11">
    <source>
        <dbReference type="ARBA" id="ARBA00022692"/>
    </source>
</evidence>
<evidence type="ECO:0000256" key="4">
    <source>
        <dbReference type="ARBA" id="ARBA00004489"/>
    </source>
</evidence>
<evidence type="ECO:0000256" key="5">
    <source>
        <dbReference type="ARBA" id="ARBA00004624"/>
    </source>
</evidence>
<dbReference type="SMART" id="SM00409">
    <property type="entry name" value="IG"/>
    <property type="match status" value="4"/>
</dbReference>
<evidence type="ECO:0000256" key="2">
    <source>
        <dbReference type="ARBA" id="ARBA00004432"/>
    </source>
</evidence>
<dbReference type="SUPFAM" id="SSF49265">
    <property type="entry name" value="Fibronectin type III"/>
    <property type="match status" value="5"/>
</dbReference>
<sequence>PPKFTRTPVDQTGVSGGVASFICQATGDPRPKIVWNKKGKKVSNQRFEVIEFDDGSGSVLRIQPLRTPRDEAIYECVASNSVGEISVSTRLTVLREDQIPRGFPTIDMGPQLKVVERTRTATMLCAASGNPDPEITWFKDFLPVDTSNNNGRIKQLRSAFSDPLFGNVFYIHTGALQIELSEESDQGKYECVATNSAGTRYSAPANLYVRVRRVPPRFSIPPTNHEIMPGGSVNITCVAVGSPMPYVKWMLGAEDLTPEDDMPIGRNVLELNDVRQSANYTCVAMSTLGVIEAIAQITVKALPKPPGTPVVTESTATSITLTWDSGNPEPVSYYIIQHKPKNSEEPYKEIDGVATTRYSVAGLSPYSEYEFRVVAVNNIGRGPPSEPVSTRTSEQAPSSAPRNVQARMLSSTTILVQWEEPEEPNGQIQGYRVYYTMDPTQHVNSWMKHNVADSHITTIGNLVPQKTYSVKVLAFTSVGDGPLSSDIQVITQTGVPGQPLNFKAEPESETSILLSWTPPRSDTISSYELVYKDGEHGEEQRVSTEPTTSYRLQGLRPNSLYLFRLAARSPQGLGASTAEISARTMQSKPSAPPQDISCTSPSSTSILVSWKPPPVEKQNGIITAYSIKYIGIDGEDVKPHEILGISSDSTQYLLEQLEKWTEYRISVTAHTDVGPGPESLAVLIRTDEDVPSGPPRKVEVEAVNSTAVKVSWRSPVPNKQHGQIRGYQVHYVRMENGEPKGQPMLKDIMLADAQWEYDDTTEHEMIISGLQPETTYSFTVTAYTTKGDGARSKPKLVSTTGAVPGKPRLVISHTQMNTALIQWHPPVETFGPLQGYRLKFGRKDMDTLTTMEFSEKEDHFTATDIHKGASYVFRLSARNKVGFGEEMVKEISVPEEVPSGFPQNLHSESSTSTSVQLTWQMPLLAERNGIITKYTILYRDINVAYQPVELPVVPADTTMTLSGLKPDTTYDVKVRAHTSKGPGPYSPSVQFRTLPVDQAVFAKNFHVKAVMKTSVLLSWEIPENYNSALPFKILYDDGKMEVDGRATQKLITNLKPETSYSFVLTNRGNSAGGLQHRVTAKTAPDVLRTKPVFIGKTNLDGMITVELPEVPSNENIKGYYIVIVPLKRSRGKFIKPWESPDEMELDEVL</sequence>
<dbReference type="Pfam" id="PF07679">
    <property type="entry name" value="I-set"/>
    <property type="match status" value="1"/>
</dbReference>
<keyword evidence="14" id="KW-0378">Hydrolase</keyword>
<keyword evidence="23" id="KW-0966">Cell projection</keyword>
<keyword evidence="25" id="KW-0968">Cytoplasmic vesicle</keyword>
<dbReference type="FunFam" id="2.60.40.10:FF:000023">
    <property type="entry name" value="receptor-type tyrosine-protein phosphatase delta isoform X2"/>
    <property type="match status" value="1"/>
</dbReference>
<dbReference type="SMART" id="SM00408">
    <property type="entry name" value="IGc2"/>
    <property type="match status" value="3"/>
</dbReference>
<evidence type="ECO:0000256" key="30">
    <source>
        <dbReference type="SAM" id="MobiDB-lite"/>
    </source>
</evidence>
<dbReference type="InterPro" id="IPR036116">
    <property type="entry name" value="FN3_sf"/>
</dbReference>
<dbReference type="InterPro" id="IPR013098">
    <property type="entry name" value="Ig_I-set"/>
</dbReference>
<evidence type="ECO:0000256" key="9">
    <source>
        <dbReference type="ARBA" id="ARBA00022599"/>
    </source>
</evidence>
<dbReference type="InterPro" id="IPR036179">
    <property type="entry name" value="Ig-like_dom_sf"/>
</dbReference>
<feature type="region of interest" description="Disordered" evidence="30">
    <location>
        <begin position="381"/>
        <end position="402"/>
    </location>
</feature>
<feature type="domain" description="Ig-like" evidence="31">
    <location>
        <begin position="2"/>
        <end position="92"/>
    </location>
</feature>
<comment type="catalytic activity">
    <reaction evidence="28">
        <text>O-phospho-L-tyrosyl-[protein] + H2O = L-tyrosyl-[protein] + phosphate</text>
        <dbReference type="Rhea" id="RHEA:10684"/>
        <dbReference type="Rhea" id="RHEA-COMP:10136"/>
        <dbReference type="Rhea" id="RHEA-COMP:20101"/>
        <dbReference type="ChEBI" id="CHEBI:15377"/>
        <dbReference type="ChEBI" id="CHEBI:43474"/>
        <dbReference type="ChEBI" id="CHEBI:46858"/>
        <dbReference type="ChEBI" id="CHEBI:61978"/>
        <dbReference type="EC" id="3.1.3.48"/>
    </reaction>
</comment>
<evidence type="ECO:0000256" key="17">
    <source>
        <dbReference type="ARBA" id="ARBA00022989"/>
    </source>
</evidence>
<evidence type="ECO:0000256" key="18">
    <source>
        <dbReference type="ARBA" id="ARBA00023018"/>
    </source>
</evidence>
<keyword evidence="10" id="KW-0358">Heparin-binding</keyword>
<evidence type="ECO:0000256" key="24">
    <source>
        <dbReference type="ARBA" id="ARBA00023319"/>
    </source>
</evidence>
<evidence type="ECO:0000256" key="8">
    <source>
        <dbReference type="ARBA" id="ARBA00022475"/>
    </source>
</evidence>
<keyword evidence="8" id="KW-1003">Cell membrane</keyword>
<dbReference type="GO" id="GO:0005886">
    <property type="term" value="C:plasma membrane"/>
    <property type="evidence" value="ECO:0007669"/>
    <property type="project" value="UniProtKB-SubCell"/>
</dbReference>
<evidence type="ECO:0000256" key="21">
    <source>
        <dbReference type="ARBA" id="ARBA00023170"/>
    </source>
</evidence>
<feature type="domain" description="Fibronectin type-III" evidence="32">
    <location>
        <begin position="305"/>
        <end position="395"/>
    </location>
</feature>
<dbReference type="FunFam" id="2.60.40.10:FF:000082">
    <property type="entry name" value="receptor-type tyrosine-protein phosphatase delta isoform X2"/>
    <property type="match status" value="1"/>
</dbReference>
<dbReference type="AlphaFoldDB" id="A0A7K7KB97"/>
<dbReference type="FunFam" id="2.60.40.10:FF:000027">
    <property type="entry name" value="receptor-type tyrosine-protein phosphatase delta isoform X1"/>
    <property type="match status" value="1"/>
</dbReference>
<evidence type="ECO:0000313" key="33">
    <source>
        <dbReference type="EMBL" id="NWZ16031.1"/>
    </source>
</evidence>
<dbReference type="EMBL" id="VZSP01002625">
    <property type="protein sequence ID" value="NWZ16031.1"/>
    <property type="molecule type" value="Genomic_DNA"/>
</dbReference>
<dbReference type="PROSITE" id="PS50835">
    <property type="entry name" value="IG_LIKE"/>
    <property type="match status" value="3"/>
</dbReference>
<dbReference type="SUPFAM" id="SSF48726">
    <property type="entry name" value="Immunoglobulin"/>
    <property type="match status" value="3"/>
</dbReference>
<evidence type="ECO:0000256" key="13">
    <source>
        <dbReference type="ARBA" id="ARBA00022737"/>
    </source>
</evidence>
<feature type="region of interest" description="Disordered" evidence="30">
    <location>
        <begin position="581"/>
        <end position="603"/>
    </location>
</feature>
<dbReference type="GO" id="GO:0030672">
    <property type="term" value="C:synaptic vesicle membrane"/>
    <property type="evidence" value="ECO:0007669"/>
    <property type="project" value="UniProtKB-SubCell"/>
</dbReference>
<dbReference type="InterPro" id="IPR013783">
    <property type="entry name" value="Ig-like_fold"/>
</dbReference>
<evidence type="ECO:0000256" key="29">
    <source>
        <dbReference type="ARBA" id="ARBA00073611"/>
    </source>
</evidence>
<feature type="domain" description="Fibronectin type-III" evidence="32">
    <location>
        <begin position="803"/>
        <end position="896"/>
    </location>
</feature>
<evidence type="ECO:0000256" key="15">
    <source>
        <dbReference type="ARBA" id="ARBA00022889"/>
    </source>
</evidence>
<dbReference type="FunFam" id="2.60.40.10:FF:000066">
    <property type="entry name" value="receptor-type tyrosine-protein phosphatase delta isoform X1"/>
    <property type="match status" value="1"/>
</dbReference>
<keyword evidence="17" id="KW-1133">Transmembrane helix</keyword>
<name>A0A7K7KB97_AGEPH</name>
<dbReference type="CDD" id="cd00063">
    <property type="entry name" value="FN3"/>
    <property type="match status" value="8"/>
</dbReference>
<keyword evidence="34" id="KW-1185">Reference proteome</keyword>
<evidence type="ECO:0000256" key="20">
    <source>
        <dbReference type="ARBA" id="ARBA00023157"/>
    </source>
</evidence>
<dbReference type="PANTHER" id="PTHR13817:SF95">
    <property type="entry name" value="PROTOGENIN"/>
    <property type="match status" value="1"/>
</dbReference>
<keyword evidence="21" id="KW-0675">Receptor</keyword>
<dbReference type="GO" id="GO:0014069">
    <property type="term" value="C:postsynaptic density"/>
    <property type="evidence" value="ECO:0007669"/>
    <property type="project" value="UniProtKB-SubCell"/>
</dbReference>
<keyword evidence="11" id="KW-0812">Transmembrane</keyword>
<dbReference type="PROSITE" id="PS50853">
    <property type="entry name" value="FN3"/>
    <property type="match status" value="7"/>
</dbReference>
<evidence type="ECO:0000256" key="23">
    <source>
        <dbReference type="ARBA" id="ARBA00023273"/>
    </source>
</evidence>
<dbReference type="GO" id="GO:0050808">
    <property type="term" value="P:synapse organization"/>
    <property type="evidence" value="ECO:0007669"/>
    <property type="project" value="UniProtKB-ARBA"/>
</dbReference>
<protein>
    <recommendedName>
        <fullName evidence="29">Receptor-type tyrosine-protein phosphatase S</fullName>
        <ecNumber evidence="7">3.1.3.48</ecNumber>
    </recommendedName>
</protein>
<dbReference type="Gene3D" id="2.60.40.10">
    <property type="entry name" value="Immunoglobulins"/>
    <property type="match status" value="11"/>
</dbReference>
<dbReference type="InterPro" id="IPR007110">
    <property type="entry name" value="Ig-like_dom"/>
</dbReference>
<dbReference type="Proteomes" id="UP000521525">
    <property type="component" value="Unassembled WGS sequence"/>
</dbReference>
<keyword evidence="20" id="KW-1015">Disulfide bond</keyword>
<evidence type="ECO:0000256" key="7">
    <source>
        <dbReference type="ARBA" id="ARBA00013064"/>
    </source>
</evidence>
<dbReference type="InterPro" id="IPR050964">
    <property type="entry name" value="Striated_Muscle_Regulatory"/>
</dbReference>
<dbReference type="Pfam" id="PF13927">
    <property type="entry name" value="Ig_3"/>
    <property type="match status" value="2"/>
</dbReference>
<dbReference type="Pfam" id="PF00041">
    <property type="entry name" value="fn3"/>
    <property type="match status" value="8"/>
</dbReference>
<keyword evidence="22" id="KW-0325">Glycoprotein</keyword>
<dbReference type="GO" id="GO:0008201">
    <property type="term" value="F:heparin binding"/>
    <property type="evidence" value="ECO:0007669"/>
    <property type="project" value="UniProtKB-KW"/>
</dbReference>
<feature type="domain" description="Ig-like" evidence="31">
    <location>
        <begin position="216"/>
        <end position="298"/>
    </location>
</feature>
<dbReference type="CDD" id="cd05739">
    <property type="entry name" value="IgI_3_RPTP_IIa_LAR_like"/>
    <property type="match status" value="1"/>
</dbReference>
<accession>A0A7K7KB97</accession>
<dbReference type="FunFam" id="2.60.40.10:FF:000068">
    <property type="entry name" value="receptor-type tyrosine-protein phosphatase delta isoform X1"/>
    <property type="match status" value="1"/>
</dbReference>